<dbReference type="Gene3D" id="3.40.1760.20">
    <property type="match status" value="1"/>
</dbReference>
<accession>A0A9X5KVA8</accession>
<evidence type="ECO:0000313" key="2">
    <source>
        <dbReference type="Proteomes" id="UP000077563"/>
    </source>
</evidence>
<dbReference type="Proteomes" id="UP000077563">
    <property type="component" value="Unassembled WGS sequence"/>
</dbReference>
<organism evidence="1 2">
    <name type="scientific">Pseudomonas marginalis</name>
    <name type="common">Pseudomonas panacis</name>
    <dbReference type="NCBI Taxonomy" id="298"/>
    <lineage>
        <taxon>Bacteria</taxon>
        <taxon>Pseudomonadati</taxon>
        <taxon>Pseudomonadota</taxon>
        <taxon>Gammaproteobacteria</taxon>
        <taxon>Pseudomonadales</taxon>
        <taxon>Pseudomonadaceae</taxon>
        <taxon>Pseudomonas</taxon>
    </lineage>
</organism>
<dbReference type="InterPro" id="IPR038223">
    <property type="entry name" value="DMP12_sf"/>
</dbReference>
<sequence length="98" mass="11136">MKLLDTDDCPDLLFEILFLSDEDHRELLESGVLEAINKATGKIIDDYEDESIDTSEDLHISLAILKDFFAIKNSATLRELIHLNSVAINNNTGLFFFF</sequence>
<reference evidence="1 2" key="1">
    <citation type="submission" date="2015-09" db="EMBL/GenBank/DDBJ databases">
        <title>Genome sequence of Pseudomonas marginalis ICMP 3553.</title>
        <authorList>
            <person name="Visnovsky S."/>
            <person name="Lu A."/>
            <person name="Panda P."/>
            <person name="Pitman A."/>
        </authorList>
    </citation>
    <scope>NUCLEOTIDE SEQUENCE [LARGE SCALE GENOMIC DNA]</scope>
    <source>
        <strain evidence="1 2">ICMP 3553</strain>
    </source>
</reference>
<dbReference type="AlphaFoldDB" id="A0A9X5KVA8"/>
<dbReference type="EMBL" id="LKEG01000041">
    <property type="protein sequence ID" value="OAJ48441.1"/>
    <property type="molecule type" value="Genomic_DNA"/>
</dbReference>
<protein>
    <submittedName>
        <fullName evidence="1">Uncharacterized protein</fullName>
    </submittedName>
</protein>
<evidence type="ECO:0000313" key="1">
    <source>
        <dbReference type="EMBL" id="OAJ48441.1"/>
    </source>
</evidence>
<comment type="caution">
    <text evidence="1">The sequence shown here is derived from an EMBL/GenBank/DDBJ whole genome shotgun (WGS) entry which is preliminary data.</text>
</comment>
<proteinExistence type="predicted"/>
<gene>
    <name evidence="1" type="ORF">AO064_13705</name>
</gene>
<name>A0A9X5KVA8_PSEMA</name>